<dbReference type="SUPFAM" id="SSF56726">
    <property type="entry name" value="DNA topoisomerase IV, alpha subunit"/>
    <property type="match status" value="1"/>
</dbReference>
<dbReference type="Gene3D" id="3.40.1360.10">
    <property type="match status" value="1"/>
</dbReference>
<comment type="catalytic activity">
    <reaction evidence="1 9 10">
        <text>ATP-dependent breakage, passage and rejoining of double-stranded DNA.</text>
        <dbReference type="EC" id="5.6.2.2"/>
    </reaction>
</comment>
<dbReference type="PANTHER" id="PTHR10848:SF4">
    <property type="entry name" value="DNA TOPOISOMERASE 6 SUBUNIT A"/>
    <property type="match status" value="1"/>
</dbReference>
<feature type="active site" description="O-(5'-phospho-DNA)-tyrosine intermediate" evidence="10">
    <location>
        <position position="157"/>
    </location>
</feature>
<evidence type="ECO:0000259" key="11">
    <source>
        <dbReference type="Pfam" id="PF04406"/>
    </source>
</evidence>
<evidence type="ECO:0000256" key="6">
    <source>
        <dbReference type="ARBA" id="ARBA00023029"/>
    </source>
</evidence>
<dbReference type="CDD" id="cd00223">
    <property type="entry name" value="TOPRIM_TopoIIB_SPO"/>
    <property type="match status" value="1"/>
</dbReference>
<comment type="subunit">
    <text evidence="9">Homodimer. Heterotetramer of two TOP6A and two TOP6B subunits.</text>
</comment>
<feature type="active site" description="Nucleophile" evidence="9">
    <location>
        <position position="157"/>
    </location>
</feature>
<reference evidence="13 14" key="1">
    <citation type="submission" date="2023-05" db="EMBL/GenBank/DDBJ databases">
        <title>A 100% complete, gapless, phased diploid assembly of the Scenedesmus obliquus UTEX 3031 genome.</title>
        <authorList>
            <person name="Biondi T.C."/>
            <person name="Hanschen E.R."/>
            <person name="Kwon T."/>
            <person name="Eng W."/>
            <person name="Kruse C.P.S."/>
            <person name="Koehler S.I."/>
            <person name="Kunde Y."/>
            <person name="Gleasner C.D."/>
            <person name="You Mak K.T."/>
            <person name="Polle J."/>
            <person name="Hovde B.T."/>
            <person name="Starkenburg S.R."/>
        </authorList>
    </citation>
    <scope>NUCLEOTIDE SEQUENCE [LARGE SCALE GENOMIC DNA]</scope>
    <source>
        <strain evidence="13 14">DOE0152z</strain>
    </source>
</reference>
<comment type="subcellular location">
    <subcellularLocation>
        <location evidence="9">Nucleus</location>
    </subcellularLocation>
</comment>
<dbReference type="PANTHER" id="PTHR10848">
    <property type="entry name" value="MEIOTIC RECOMBINATION PROTEIN SPO11"/>
    <property type="match status" value="1"/>
</dbReference>
<evidence type="ECO:0000256" key="8">
    <source>
        <dbReference type="ARBA" id="ARBA00023235"/>
    </source>
</evidence>
<name>A0ABY8U823_TETOB</name>
<evidence type="ECO:0000256" key="10">
    <source>
        <dbReference type="PROSITE-ProRule" id="PRU01385"/>
    </source>
</evidence>
<keyword evidence="9" id="KW-0539">Nucleus</keyword>
<organism evidence="13 14">
    <name type="scientific">Tetradesmus obliquus</name>
    <name type="common">Green alga</name>
    <name type="synonym">Acutodesmus obliquus</name>
    <dbReference type="NCBI Taxonomy" id="3088"/>
    <lineage>
        <taxon>Eukaryota</taxon>
        <taxon>Viridiplantae</taxon>
        <taxon>Chlorophyta</taxon>
        <taxon>core chlorophytes</taxon>
        <taxon>Chlorophyceae</taxon>
        <taxon>CS clade</taxon>
        <taxon>Sphaeropleales</taxon>
        <taxon>Scenedesmaceae</taxon>
        <taxon>Tetradesmus</taxon>
    </lineage>
</organism>
<protein>
    <recommendedName>
        <fullName evidence="9">DNA topoisomerase 6 subunit A</fullName>
        <ecNumber evidence="9">5.6.2.2</ecNumber>
    </recommendedName>
</protein>
<keyword evidence="5 9" id="KW-0460">Magnesium</keyword>
<dbReference type="Gene3D" id="1.10.10.10">
    <property type="entry name" value="Winged helix-like DNA-binding domain superfamily/Winged helix DNA-binding domain"/>
    <property type="match status" value="1"/>
</dbReference>
<dbReference type="InterPro" id="IPR004085">
    <property type="entry name" value="TopoVI_A"/>
</dbReference>
<feature type="domain" description="Spo11/DNA topoisomerase VI subunit A N-terminal" evidence="11">
    <location>
        <begin position="128"/>
        <end position="189"/>
    </location>
</feature>
<evidence type="ECO:0000313" key="14">
    <source>
        <dbReference type="Proteomes" id="UP001244341"/>
    </source>
</evidence>
<sequence length="414" mass="46296">MSKAGTSKRAGEDINKQQKKIKNIDEVLKLVKKLAEQGRKNTTAERSLAELDLAHSVREVVDKDADAVLDEIETTMLEVAQSILAGNGYSFDIPSRAKGNQLYVPELDRIVLKDTVSKRPFASSQACRKTAITTRILGLVHELCNKQINVTKRDLFYTDVKLFEDQRESDAVLDDLSCMLGCTRSSLHVVASEKGVVVGRLTFTEDGDHIDCRRMGVGGKAIPPNISKVSNIASDALFILLVEKDAAFMRLAEDRFYNDYPSIIITAKGQPDVATRLFLRKLKLSLKIPVLALVDSDPYGLKILSVYMKGSMNMSYDSSNLTTPDIKWLGVRPSDLDRFNIPAQCRLAMTDEDLKTGRKLLEEDFIKANPAWVAELELMLKKKEKAEIQALSSFGFQYLSQVYLPLKLQEGDWI</sequence>
<dbReference type="InterPro" id="IPR002815">
    <property type="entry name" value="Spo11/TopoVI_A"/>
</dbReference>
<gene>
    <name evidence="9" type="primary">TOP6A</name>
    <name evidence="13" type="ORF">OEZ85_014279</name>
</gene>
<feature type="domain" description="Topoisomerase 6 subunit A/Spo11 TOPRIM" evidence="12">
    <location>
        <begin position="238"/>
        <end position="408"/>
    </location>
</feature>
<evidence type="ECO:0000313" key="13">
    <source>
        <dbReference type="EMBL" id="WIA17427.1"/>
    </source>
</evidence>
<keyword evidence="8 9" id="KW-0413">Isomerase</keyword>
<evidence type="ECO:0000259" key="12">
    <source>
        <dbReference type="Pfam" id="PF21180"/>
    </source>
</evidence>
<keyword evidence="6 9" id="KW-0799">Topoisomerase</keyword>
<proteinExistence type="inferred from homology"/>
<comment type="function">
    <text evidence="9">Component of the DNA topoisomerase VI involved in chromatin organization and progression of endoreduplication cycles. Relaxes both positive and negative superturns and exhibits a strong decatenase activity.</text>
</comment>
<dbReference type="Pfam" id="PF04406">
    <property type="entry name" value="TP6A_N"/>
    <property type="match status" value="1"/>
</dbReference>
<accession>A0ABY8U823</accession>
<dbReference type="Proteomes" id="UP001244341">
    <property type="component" value="Chromosome 8b"/>
</dbReference>
<evidence type="ECO:0000256" key="9">
    <source>
        <dbReference type="HAMAP-Rule" id="MF_03164"/>
    </source>
</evidence>
<keyword evidence="9" id="KW-0547">Nucleotide-binding</keyword>
<dbReference type="PROSITE" id="PS52041">
    <property type="entry name" value="TOPO_IIB"/>
    <property type="match status" value="1"/>
</dbReference>
<keyword evidence="4 9" id="KW-0479">Metal-binding</keyword>
<comment type="cofactor">
    <cofactor evidence="2 9">
        <name>Mg(2+)</name>
        <dbReference type="ChEBI" id="CHEBI:18420"/>
    </cofactor>
</comment>
<keyword evidence="7 9" id="KW-0238">DNA-binding</keyword>
<dbReference type="EC" id="5.6.2.2" evidence="9"/>
<evidence type="ECO:0000256" key="1">
    <source>
        <dbReference type="ARBA" id="ARBA00000185"/>
    </source>
</evidence>
<feature type="binding site" evidence="9">
    <location>
        <position position="243"/>
    </location>
    <ligand>
        <name>Mg(2+)</name>
        <dbReference type="ChEBI" id="CHEBI:18420"/>
    </ligand>
</feature>
<comment type="similarity">
    <text evidence="3 9 10">Belongs to the TOP6A family.</text>
</comment>
<dbReference type="Pfam" id="PF21180">
    <property type="entry name" value="TOP6A-Spo11_Toprim"/>
    <property type="match status" value="1"/>
</dbReference>
<evidence type="ECO:0000256" key="3">
    <source>
        <dbReference type="ARBA" id="ARBA00006559"/>
    </source>
</evidence>
<evidence type="ECO:0000256" key="2">
    <source>
        <dbReference type="ARBA" id="ARBA00001946"/>
    </source>
</evidence>
<evidence type="ECO:0000256" key="4">
    <source>
        <dbReference type="ARBA" id="ARBA00022723"/>
    </source>
</evidence>
<feature type="binding site" evidence="9">
    <location>
        <position position="295"/>
    </location>
    <ligand>
        <name>Mg(2+)</name>
        <dbReference type="ChEBI" id="CHEBI:18420"/>
    </ligand>
</feature>
<dbReference type="InterPro" id="IPR034136">
    <property type="entry name" value="TOPRIM_Topo6A/Spo11"/>
</dbReference>
<keyword evidence="14" id="KW-1185">Reference proteome</keyword>
<dbReference type="InterPro" id="IPR036078">
    <property type="entry name" value="Spo11/TopoVI_A_sf"/>
</dbReference>
<dbReference type="InterPro" id="IPR036388">
    <property type="entry name" value="WH-like_DNA-bd_sf"/>
</dbReference>
<evidence type="ECO:0000256" key="7">
    <source>
        <dbReference type="ARBA" id="ARBA00023125"/>
    </source>
</evidence>
<dbReference type="PRINTS" id="PR01550">
    <property type="entry name" value="TOP6AFAMILY"/>
</dbReference>
<evidence type="ECO:0000256" key="5">
    <source>
        <dbReference type="ARBA" id="ARBA00022842"/>
    </source>
</evidence>
<dbReference type="PRINTS" id="PR01552">
    <property type="entry name" value="TPISMRASE6A"/>
</dbReference>
<dbReference type="HAMAP" id="MF_00132">
    <property type="entry name" value="Top6A"/>
    <property type="match status" value="1"/>
</dbReference>
<dbReference type="EMBL" id="CP126215">
    <property type="protein sequence ID" value="WIA17427.1"/>
    <property type="molecule type" value="Genomic_DNA"/>
</dbReference>
<dbReference type="InterPro" id="IPR013049">
    <property type="entry name" value="Spo11/TopoVI_A_N"/>
</dbReference>